<dbReference type="Proteomes" id="UP001141806">
    <property type="component" value="Unassembled WGS sequence"/>
</dbReference>
<reference evidence="1" key="1">
    <citation type="journal article" date="2023" name="Plant J.">
        <title>The genome of the king protea, Protea cynaroides.</title>
        <authorList>
            <person name="Chang J."/>
            <person name="Duong T.A."/>
            <person name="Schoeman C."/>
            <person name="Ma X."/>
            <person name="Roodt D."/>
            <person name="Barker N."/>
            <person name="Li Z."/>
            <person name="Van de Peer Y."/>
            <person name="Mizrachi E."/>
        </authorList>
    </citation>
    <scope>NUCLEOTIDE SEQUENCE</scope>
    <source>
        <tissue evidence="1">Young leaves</tissue>
    </source>
</reference>
<organism evidence="1 2">
    <name type="scientific">Protea cynaroides</name>
    <dbReference type="NCBI Taxonomy" id="273540"/>
    <lineage>
        <taxon>Eukaryota</taxon>
        <taxon>Viridiplantae</taxon>
        <taxon>Streptophyta</taxon>
        <taxon>Embryophyta</taxon>
        <taxon>Tracheophyta</taxon>
        <taxon>Spermatophyta</taxon>
        <taxon>Magnoliopsida</taxon>
        <taxon>Proteales</taxon>
        <taxon>Proteaceae</taxon>
        <taxon>Protea</taxon>
    </lineage>
</organism>
<keyword evidence="2" id="KW-1185">Reference proteome</keyword>
<accession>A0A9Q0H0D1</accession>
<evidence type="ECO:0000313" key="2">
    <source>
        <dbReference type="Proteomes" id="UP001141806"/>
    </source>
</evidence>
<dbReference type="AlphaFoldDB" id="A0A9Q0H0D1"/>
<sequence>MIPVPVVLGNEQLEFLRRMNKTYVNEEERYIKFEFRGTVYTEPDQRVFGGHRLRYYDKYVHLSPVFSQVQCNLNEKPADLMESKVQLPINLPRAPLPDAPGTRVINESLGKDCALTYNNYCFIGNICCSSGTFHSNEAVTKFFKQAQRGKNCFVDEKGTTFFILMDSVECYTNDDGTVPKFI</sequence>
<evidence type="ECO:0000313" key="1">
    <source>
        <dbReference type="EMBL" id="KAJ4956895.1"/>
    </source>
</evidence>
<gene>
    <name evidence="1" type="ORF">NE237_013678</name>
</gene>
<dbReference type="EMBL" id="JAMYWD010000011">
    <property type="protein sequence ID" value="KAJ4956895.1"/>
    <property type="molecule type" value="Genomic_DNA"/>
</dbReference>
<protein>
    <submittedName>
        <fullName evidence="1">Uncharacterized protein</fullName>
    </submittedName>
</protein>
<name>A0A9Q0H0D1_9MAGN</name>
<proteinExistence type="predicted"/>
<comment type="caution">
    <text evidence="1">The sequence shown here is derived from an EMBL/GenBank/DDBJ whole genome shotgun (WGS) entry which is preliminary data.</text>
</comment>